<comment type="catalytic activity">
    <reaction evidence="8">
        <text>a ubiquinone + NADH + H(+) = a ubiquinol + NAD(+)</text>
        <dbReference type="Rhea" id="RHEA:23152"/>
        <dbReference type="Rhea" id="RHEA-COMP:9565"/>
        <dbReference type="Rhea" id="RHEA-COMP:9566"/>
        <dbReference type="ChEBI" id="CHEBI:15378"/>
        <dbReference type="ChEBI" id="CHEBI:16389"/>
        <dbReference type="ChEBI" id="CHEBI:17976"/>
        <dbReference type="ChEBI" id="CHEBI:57540"/>
        <dbReference type="ChEBI" id="CHEBI:57945"/>
    </reaction>
</comment>
<dbReference type="InterPro" id="IPR045024">
    <property type="entry name" value="NDH-2"/>
</dbReference>
<evidence type="ECO:0000256" key="3">
    <source>
        <dbReference type="ARBA" id="ARBA00022630"/>
    </source>
</evidence>
<dbReference type="Gene3D" id="3.50.50.100">
    <property type="match status" value="1"/>
</dbReference>
<dbReference type="PANTHER" id="PTHR43706">
    <property type="entry name" value="NADH DEHYDROGENASE"/>
    <property type="match status" value="1"/>
</dbReference>
<keyword evidence="10" id="KW-1185">Reference proteome</keyword>
<evidence type="ECO:0000256" key="4">
    <source>
        <dbReference type="ARBA" id="ARBA00022827"/>
    </source>
</evidence>
<organism evidence="9 10">
    <name type="scientific">Haematococcus lacustris</name>
    <name type="common">Green alga</name>
    <name type="synonym">Haematococcus pluvialis</name>
    <dbReference type="NCBI Taxonomy" id="44745"/>
    <lineage>
        <taxon>Eukaryota</taxon>
        <taxon>Viridiplantae</taxon>
        <taxon>Chlorophyta</taxon>
        <taxon>core chlorophytes</taxon>
        <taxon>Chlorophyceae</taxon>
        <taxon>CS clade</taxon>
        <taxon>Chlamydomonadales</taxon>
        <taxon>Haematococcaceae</taxon>
        <taxon>Haematococcus</taxon>
    </lineage>
</organism>
<dbReference type="GO" id="GO:0050136">
    <property type="term" value="F:NADH dehydrogenase (quinone) (non-electrogenic) activity"/>
    <property type="evidence" value="ECO:0007669"/>
    <property type="project" value="UniProtKB-EC"/>
</dbReference>
<keyword evidence="6" id="KW-0520">NAD</keyword>
<dbReference type="SUPFAM" id="SSF51905">
    <property type="entry name" value="FAD/NAD(P)-binding domain"/>
    <property type="match status" value="1"/>
</dbReference>
<evidence type="ECO:0000313" key="9">
    <source>
        <dbReference type="EMBL" id="GFH27728.1"/>
    </source>
</evidence>
<comment type="caution">
    <text evidence="9">The sequence shown here is derived from an EMBL/GenBank/DDBJ whole genome shotgun (WGS) entry which is preliminary data.</text>
</comment>
<reference evidence="9 10" key="1">
    <citation type="submission" date="2020-02" db="EMBL/GenBank/DDBJ databases">
        <title>Draft genome sequence of Haematococcus lacustris strain NIES-144.</title>
        <authorList>
            <person name="Morimoto D."/>
            <person name="Nakagawa S."/>
            <person name="Yoshida T."/>
            <person name="Sawayama S."/>
        </authorList>
    </citation>
    <scope>NUCLEOTIDE SEQUENCE [LARGE SCALE GENOMIC DNA]</scope>
    <source>
        <strain evidence="9 10">NIES-144</strain>
    </source>
</reference>
<comment type="catalytic activity">
    <reaction evidence="7">
        <text>a quinone + NADH + H(+) = a quinol + NAD(+)</text>
        <dbReference type="Rhea" id="RHEA:46160"/>
        <dbReference type="ChEBI" id="CHEBI:15378"/>
        <dbReference type="ChEBI" id="CHEBI:24646"/>
        <dbReference type="ChEBI" id="CHEBI:57540"/>
        <dbReference type="ChEBI" id="CHEBI:57945"/>
        <dbReference type="ChEBI" id="CHEBI:132124"/>
        <dbReference type="EC" id="1.6.5.9"/>
    </reaction>
</comment>
<dbReference type="PANTHER" id="PTHR43706:SF47">
    <property type="entry name" value="EXTERNAL NADH-UBIQUINONE OXIDOREDUCTASE 1, MITOCHONDRIAL-RELATED"/>
    <property type="match status" value="1"/>
</dbReference>
<evidence type="ECO:0000313" key="10">
    <source>
        <dbReference type="Proteomes" id="UP000485058"/>
    </source>
</evidence>
<name>A0A6A0A5G7_HAELA</name>
<evidence type="ECO:0000256" key="1">
    <source>
        <dbReference type="ARBA" id="ARBA00005272"/>
    </source>
</evidence>
<dbReference type="AlphaFoldDB" id="A0A6A0A5G7"/>
<keyword evidence="4" id="KW-0274">FAD</keyword>
<protein>
    <recommendedName>
        <fullName evidence="2">NADH:ubiquinone reductase (non-electrogenic)</fullName>
        <ecNumber evidence="2">1.6.5.9</ecNumber>
    </recommendedName>
</protein>
<dbReference type="Proteomes" id="UP000485058">
    <property type="component" value="Unassembled WGS sequence"/>
</dbReference>
<evidence type="ECO:0000256" key="5">
    <source>
        <dbReference type="ARBA" id="ARBA00023002"/>
    </source>
</evidence>
<dbReference type="InterPro" id="IPR036188">
    <property type="entry name" value="FAD/NAD-bd_sf"/>
</dbReference>
<dbReference type="EC" id="1.6.5.9" evidence="2"/>
<keyword evidence="5" id="KW-0560">Oxidoreductase</keyword>
<dbReference type="EMBL" id="BLLF01003594">
    <property type="protein sequence ID" value="GFH27728.1"/>
    <property type="molecule type" value="Genomic_DNA"/>
</dbReference>
<accession>A0A6A0A5G7</accession>
<comment type="similarity">
    <text evidence="1">Belongs to the NADH dehydrogenase family.</text>
</comment>
<evidence type="ECO:0000256" key="2">
    <source>
        <dbReference type="ARBA" id="ARBA00012637"/>
    </source>
</evidence>
<evidence type="ECO:0000256" key="8">
    <source>
        <dbReference type="ARBA" id="ARBA00049010"/>
    </source>
</evidence>
<keyword evidence="3" id="KW-0285">Flavoprotein</keyword>
<gene>
    <name evidence="9" type="ORF">HaLaN_26100</name>
</gene>
<sequence>MIRRAQQPAAEAQEAGQATCGGAGQRLGVSQLHQIPASANQYDVVLVSPRNFFLYTPLLPAVATGTMEERSIVEPVRNFVQGKAEFYQALAKDVDPVAKELVCCFPDDNGFPEACFKISYDVLVVS</sequence>
<evidence type="ECO:0000256" key="6">
    <source>
        <dbReference type="ARBA" id="ARBA00023027"/>
    </source>
</evidence>
<proteinExistence type="inferred from homology"/>
<dbReference type="GO" id="GO:0005739">
    <property type="term" value="C:mitochondrion"/>
    <property type="evidence" value="ECO:0007669"/>
    <property type="project" value="TreeGrafter"/>
</dbReference>
<feature type="non-terminal residue" evidence="9">
    <location>
        <position position="126"/>
    </location>
</feature>
<evidence type="ECO:0000256" key="7">
    <source>
        <dbReference type="ARBA" id="ARBA00047599"/>
    </source>
</evidence>